<evidence type="ECO:0000313" key="3">
    <source>
        <dbReference type="Proteomes" id="UP000246744"/>
    </source>
</evidence>
<dbReference type="PANTHER" id="PTHR48079">
    <property type="entry name" value="PROTEIN YEEZ"/>
    <property type="match status" value="1"/>
</dbReference>
<dbReference type="InterPro" id="IPR001509">
    <property type="entry name" value="Epimerase_deHydtase"/>
</dbReference>
<protein>
    <submittedName>
        <fullName evidence="2">Nucleoside-diphosphate-sugar epimerase</fullName>
    </submittedName>
</protein>
<dbReference type="PANTHER" id="PTHR48079:SF6">
    <property type="entry name" value="NAD(P)-BINDING DOMAIN-CONTAINING PROTEIN-RELATED"/>
    <property type="match status" value="1"/>
</dbReference>
<comment type="caution">
    <text evidence="2">The sequence shown here is derived from an EMBL/GenBank/DDBJ whole genome shotgun (WGS) entry which is preliminary data.</text>
</comment>
<dbReference type="Pfam" id="PF01370">
    <property type="entry name" value="Epimerase"/>
    <property type="match status" value="1"/>
</dbReference>
<sequence>MRVLVTGATSGLGRNAVNFLLEAGIDVVATGRNPAPGQQLAQAGARFVAMDLTLADESAIKALMAGCDAVWHCAAKSSPWGKAEDFFQANVTVTQKLVNTATGLNIPRFVHISTPAIYFDFQHHHALPETYLARRFACHYARTKYLAEQVVALAVPQNPATTFVVLRPRGLFGPHDNVIVPRVLRQLHQRRGVLHLPRGGRALLDLTYVENVVHAMWLATGAFLVRSGECFNITNQQPSTLADMLYALLNQQLGLNYRIKAVPWPVVSLVASGMERVGTWRNQEPALTRYSAGTVSFDMTLSSEKAQRILGYQPRFSMDAGIARTGEWWLAHGNNHGI</sequence>
<dbReference type="AlphaFoldDB" id="A0A317QD06"/>
<keyword evidence="3" id="KW-1185">Reference proteome</keyword>
<dbReference type="GO" id="GO:0005737">
    <property type="term" value="C:cytoplasm"/>
    <property type="evidence" value="ECO:0007669"/>
    <property type="project" value="TreeGrafter"/>
</dbReference>
<evidence type="ECO:0000313" key="2">
    <source>
        <dbReference type="EMBL" id="PWW12880.1"/>
    </source>
</evidence>
<dbReference type="RefSeq" id="WP_110024683.1">
    <property type="nucleotide sequence ID" value="NZ_QGTS01000001.1"/>
</dbReference>
<feature type="domain" description="NAD-dependent epimerase/dehydratase" evidence="1">
    <location>
        <begin position="3"/>
        <end position="233"/>
    </location>
</feature>
<dbReference type="InterPro" id="IPR051783">
    <property type="entry name" value="NAD(P)-dependent_oxidoreduct"/>
</dbReference>
<dbReference type="EMBL" id="QGTS01000001">
    <property type="protein sequence ID" value="PWW12880.1"/>
    <property type="molecule type" value="Genomic_DNA"/>
</dbReference>
<dbReference type="OrthoDB" id="5292533at2"/>
<dbReference type="InterPro" id="IPR036291">
    <property type="entry name" value="NAD(P)-bd_dom_sf"/>
</dbReference>
<dbReference type="Gene3D" id="3.40.50.720">
    <property type="entry name" value="NAD(P)-binding Rossmann-like Domain"/>
    <property type="match status" value="1"/>
</dbReference>
<organism evidence="2 3">
    <name type="scientific">Mangrovibacter plantisponsor</name>
    <dbReference type="NCBI Taxonomy" id="451513"/>
    <lineage>
        <taxon>Bacteria</taxon>
        <taxon>Pseudomonadati</taxon>
        <taxon>Pseudomonadota</taxon>
        <taxon>Gammaproteobacteria</taxon>
        <taxon>Enterobacterales</taxon>
        <taxon>Enterobacteriaceae</taxon>
        <taxon>Mangrovibacter</taxon>
    </lineage>
</organism>
<name>A0A317QD06_9ENTR</name>
<evidence type="ECO:0000259" key="1">
    <source>
        <dbReference type="Pfam" id="PF01370"/>
    </source>
</evidence>
<gene>
    <name evidence="2" type="ORF">DES37_101457</name>
</gene>
<reference evidence="2 3" key="1">
    <citation type="submission" date="2018-05" db="EMBL/GenBank/DDBJ databases">
        <title>Genomic Encyclopedia of Type Strains, Phase IV (KMG-IV): sequencing the most valuable type-strain genomes for metagenomic binning, comparative biology and taxonomic classification.</title>
        <authorList>
            <person name="Goeker M."/>
        </authorList>
    </citation>
    <scope>NUCLEOTIDE SEQUENCE [LARGE SCALE GENOMIC DNA]</scope>
    <source>
        <strain evidence="2 3">DSM 19579</strain>
    </source>
</reference>
<accession>A0A317QD06</accession>
<dbReference type="GO" id="GO:0004029">
    <property type="term" value="F:aldehyde dehydrogenase (NAD+) activity"/>
    <property type="evidence" value="ECO:0007669"/>
    <property type="project" value="TreeGrafter"/>
</dbReference>
<dbReference type="Proteomes" id="UP000246744">
    <property type="component" value="Unassembled WGS sequence"/>
</dbReference>
<dbReference type="SUPFAM" id="SSF51735">
    <property type="entry name" value="NAD(P)-binding Rossmann-fold domains"/>
    <property type="match status" value="1"/>
</dbReference>
<proteinExistence type="predicted"/>